<name>A0A9E7SQW4_9CAUD</name>
<reference evidence="1" key="1">
    <citation type="submission" date="2022-04" db="EMBL/GenBank/DDBJ databases">
        <authorList>
            <person name="Friedrich I."/>
            <person name="Schneider D."/>
            <person name="Poehlein A."/>
            <person name="Hertel R."/>
            <person name="Daniel R."/>
        </authorList>
    </citation>
    <scope>NUCLEOTIDE SEQUENCE</scope>
</reference>
<accession>A0A9E7SQW4</accession>
<organism evidence="1 2">
    <name type="scientific">Brevundimonas phage vB_BpoS-Marchewka</name>
    <dbReference type="NCBI Taxonomy" id="2948604"/>
    <lineage>
        <taxon>Viruses</taxon>
        <taxon>Duplodnaviria</taxon>
        <taxon>Heunggongvirae</taxon>
        <taxon>Uroviricota</taxon>
        <taxon>Caudoviricetes</taxon>
        <taxon>Jeanschmidtviridae</taxon>
        <taxon>Marchewkavirus</taxon>
        <taxon>Marchewkavirus marchewka</taxon>
    </lineage>
</organism>
<dbReference type="EMBL" id="ON529851">
    <property type="protein sequence ID" value="UTC28788.1"/>
    <property type="molecule type" value="Genomic_DNA"/>
</dbReference>
<protein>
    <submittedName>
        <fullName evidence="1">Uncharacterized protein</fullName>
    </submittedName>
</protein>
<evidence type="ECO:0000313" key="2">
    <source>
        <dbReference type="Proteomes" id="UP001056634"/>
    </source>
</evidence>
<evidence type="ECO:0000313" key="1">
    <source>
        <dbReference type="EMBL" id="UTC28788.1"/>
    </source>
</evidence>
<sequence>MRKTDNLNTQKGFWMTRAEAIAAAILLGRQGMARMTSASGGGVDYPTFEPLHLTLAPA</sequence>
<keyword evidence="2" id="KW-1185">Reference proteome</keyword>
<dbReference type="Proteomes" id="UP001056634">
    <property type="component" value="Segment"/>
</dbReference>
<gene>
    <name evidence="1" type="ORF">MARCHEWKA_02760</name>
</gene>
<proteinExistence type="predicted"/>